<comment type="caution">
    <text evidence="14">The sequence shown here is derived from an EMBL/GenBank/DDBJ whole genome shotgun (WGS) entry which is preliminary data.</text>
</comment>
<dbReference type="Gene3D" id="1.10.20.140">
    <property type="match status" value="1"/>
</dbReference>
<keyword evidence="6 10" id="KW-0547">Nucleotide-binding</keyword>
<feature type="region of interest" description="Interaction with substrate tRNA" evidence="10">
    <location>
        <begin position="43"/>
        <end position="46"/>
    </location>
</feature>
<evidence type="ECO:0000256" key="5">
    <source>
        <dbReference type="ARBA" id="ARBA00022694"/>
    </source>
</evidence>
<dbReference type="HAMAP" id="MF_00185">
    <property type="entry name" value="IPP_trans"/>
    <property type="match status" value="1"/>
</dbReference>
<dbReference type="InterPro" id="IPR027417">
    <property type="entry name" value="P-loop_NTPase"/>
</dbReference>
<comment type="subunit">
    <text evidence="10">Monomer.</text>
</comment>
<dbReference type="EC" id="2.5.1.75" evidence="10"/>
<comment type="catalytic activity">
    <reaction evidence="9 10 11">
        <text>adenosine(37) in tRNA + dimethylallyl diphosphate = N(6)-dimethylallyladenosine(37) in tRNA + diphosphate</text>
        <dbReference type="Rhea" id="RHEA:26482"/>
        <dbReference type="Rhea" id="RHEA-COMP:10162"/>
        <dbReference type="Rhea" id="RHEA-COMP:10375"/>
        <dbReference type="ChEBI" id="CHEBI:33019"/>
        <dbReference type="ChEBI" id="CHEBI:57623"/>
        <dbReference type="ChEBI" id="CHEBI:74411"/>
        <dbReference type="ChEBI" id="CHEBI:74415"/>
        <dbReference type="EC" id="2.5.1.75"/>
    </reaction>
</comment>
<feature type="site" description="Interaction with substrate tRNA" evidence="10">
    <location>
        <position position="109"/>
    </location>
</feature>
<evidence type="ECO:0000256" key="6">
    <source>
        <dbReference type="ARBA" id="ARBA00022741"/>
    </source>
</evidence>
<gene>
    <name evidence="10 14" type="primary">miaA</name>
    <name evidence="14" type="ORF">ENV67_02755</name>
</gene>
<feature type="binding site" evidence="10">
    <location>
        <begin position="20"/>
        <end position="25"/>
    </location>
    <ligand>
        <name>substrate</name>
    </ligand>
</feature>
<dbReference type="InterPro" id="IPR039657">
    <property type="entry name" value="Dimethylallyltransferase"/>
</dbReference>
<dbReference type="GO" id="GO:0005524">
    <property type="term" value="F:ATP binding"/>
    <property type="evidence" value="ECO:0007669"/>
    <property type="project" value="UniProtKB-UniRule"/>
</dbReference>
<dbReference type="GO" id="GO:0006400">
    <property type="term" value="P:tRNA modification"/>
    <property type="evidence" value="ECO:0007669"/>
    <property type="project" value="TreeGrafter"/>
</dbReference>
<dbReference type="NCBIfam" id="TIGR00174">
    <property type="entry name" value="miaA"/>
    <property type="match status" value="1"/>
</dbReference>
<dbReference type="Pfam" id="PF01715">
    <property type="entry name" value="IPPT"/>
    <property type="match status" value="1"/>
</dbReference>
<keyword evidence="8 10" id="KW-0460">Magnesium</keyword>
<feature type="region of interest" description="Interaction with substrate tRNA" evidence="10">
    <location>
        <begin position="167"/>
        <end position="171"/>
    </location>
</feature>
<dbReference type="AlphaFoldDB" id="A0A7C4Y9E8"/>
<dbReference type="PANTHER" id="PTHR11088:SF60">
    <property type="entry name" value="TRNA DIMETHYLALLYLTRANSFERASE"/>
    <property type="match status" value="1"/>
</dbReference>
<reference evidence="14" key="1">
    <citation type="journal article" date="2020" name="mSystems">
        <title>Genome- and Community-Level Interaction Insights into Carbon Utilization and Element Cycling Functions of Hydrothermarchaeota in Hydrothermal Sediment.</title>
        <authorList>
            <person name="Zhou Z."/>
            <person name="Liu Y."/>
            <person name="Xu W."/>
            <person name="Pan J."/>
            <person name="Luo Z.H."/>
            <person name="Li M."/>
        </authorList>
    </citation>
    <scope>NUCLEOTIDE SEQUENCE [LARGE SCALE GENOMIC DNA]</scope>
    <source>
        <strain evidence="14">SpSt-780</strain>
    </source>
</reference>
<evidence type="ECO:0000256" key="3">
    <source>
        <dbReference type="ARBA" id="ARBA00005842"/>
    </source>
</evidence>
<evidence type="ECO:0000256" key="9">
    <source>
        <dbReference type="ARBA" id="ARBA00049563"/>
    </source>
</evidence>
<feature type="binding site" evidence="10">
    <location>
        <begin position="18"/>
        <end position="25"/>
    </location>
    <ligand>
        <name>ATP</name>
        <dbReference type="ChEBI" id="CHEBI:30616"/>
    </ligand>
</feature>
<comment type="function">
    <text evidence="2 10 12">Catalyzes the transfer of a dimethylallyl group onto the adenine at position 37 in tRNAs that read codons beginning with uridine, leading to the formation of N6-(dimethylallyl)adenosine (i(6)A).</text>
</comment>
<accession>A0A7C4Y9E8</accession>
<comment type="cofactor">
    <cofactor evidence="1 10">
        <name>Mg(2+)</name>
        <dbReference type="ChEBI" id="CHEBI:18420"/>
    </cofactor>
</comment>
<evidence type="ECO:0000256" key="4">
    <source>
        <dbReference type="ARBA" id="ARBA00022679"/>
    </source>
</evidence>
<dbReference type="Gene3D" id="3.40.50.300">
    <property type="entry name" value="P-loop containing nucleotide triphosphate hydrolases"/>
    <property type="match status" value="1"/>
</dbReference>
<evidence type="ECO:0000256" key="1">
    <source>
        <dbReference type="ARBA" id="ARBA00001946"/>
    </source>
</evidence>
<evidence type="ECO:0000256" key="11">
    <source>
        <dbReference type="RuleBase" id="RU003783"/>
    </source>
</evidence>
<proteinExistence type="inferred from homology"/>
<keyword evidence="4 10" id="KW-0808">Transferase</keyword>
<evidence type="ECO:0000256" key="8">
    <source>
        <dbReference type="ARBA" id="ARBA00022842"/>
    </source>
</evidence>
<evidence type="ECO:0000256" key="10">
    <source>
        <dbReference type="HAMAP-Rule" id="MF_00185"/>
    </source>
</evidence>
<evidence type="ECO:0000256" key="7">
    <source>
        <dbReference type="ARBA" id="ARBA00022840"/>
    </source>
</evidence>
<evidence type="ECO:0000313" key="14">
    <source>
        <dbReference type="EMBL" id="HGW91444.1"/>
    </source>
</evidence>
<comment type="caution">
    <text evidence="10">Lacks conserved residue(s) required for the propagation of feature annotation.</text>
</comment>
<evidence type="ECO:0000256" key="13">
    <source>
        <dbReference type="RuleBase" id="RU003785"/>
    </source>
</evidence>
<organism evidence="14">
    <name type="scientific">candidate division WOR-3 bacterium</name>
    <dbReference type="NCBI Taxonomy" id="2052148"/>
    <lineage>
        <taxon>Bacteria</taxon>
        <taxon>Bacteria division WOR-3</taxon>
    </lineage>
</organism>
<keyword evidence="5 10" id="KW-0819">tRNA processing</keyword>
<protein>
    <recommendedName>
        <fullName evidence="10">tRNA dimethylallyltransferase</fullName>
        <ecNumber evidence="10">2.5.1.75</ecNumber>
    </recommendedName>
    <alternativeName>
        <fullName evidence="10">Dimethylallyl diphosphate:tRNA dimethylallyltransferase</fullName>
        <shortName evidence="10">DMAPP:tRNA dimethylallyltransferase</shortName>
        <shortName evidence="10">DMATase</shortName>
    </alternativeName>
    <alternativeName>
        <fullName evidence="10">Isopentenyl-diphosphate:tRNA isopentenyltransferase</fullName>
        <shortName evidence="10">IPP transferase</shortName>
        <shortName evidence="10">IPPT</shortName>
        <shortName evidence="10">IPTase</shortName>
    </alternativeName>
</protein>
<evidence type="ECO:0000256" key="12">
    <source>
        <dbReference type="RuleBase" id="RU003784"/>
    </source>
</evidence>
<dbReference type="GO" id="GO:0052381">
    <property type="term" value="F:tRNA dimethylallyltransferase activity"/>
    <property type="evidence" value="ECO:0007669"/>
    <property type="project" value="UniProtKB-UniRule"/>
</dbReference>
<sequence>MRNLREDSRKDRIIVLTGCTASGKTSLIKKISEYYPIEVISCDSRQIYKYMDIGTAKPDKETIKKVQHHLIDIKYPDEYFSAFDFYSNVKVLKNEIRERGNIPVIVGGTILYLISTQNGLFKIPKIERKIKDELRKEMEIYGINKLYKELREIDPERAKEIHPNDKQRILRSLEIYKGTGIRHSEWIKREHHKGFNLVIFYLFCEMDELKRRIEERVNKMIEMGFREEVLKLLEMGYKKDDYGMTSLGYREMIEHIEGKTNIDETIKKIVKKTKDYAKRQRSFIKKLMIQSKITLDNFQEFIKILNDEKENKNR</sequence>
<comment type="similarity">
    <text evidence="3 10 13">Belongs to the IPP transferase family.</text>
</comment>
<evidence type="ECO:0000256" key="2">
    <source>
        <dbReference type="ARBA" id="ARBA00003213"/>
    </source>
</evidence>
<dbReference type="EMBL" id="DTHG01000032">
    <property type="protein sequence ID" value="HGW91444.1"/>
    <property type="molecule type" value="Genomic_DNA"/>
</dbReference>
<dbReference type="InterPro" id="IPR018022">
    <property type="entry name" value="IPT"/>
</dbReference>
<dbReference type="SUPFAM" id="SSF52540">
    <property type="entry name" value="P-loop containing nucleoside triphosphate hydrolases"/>
    <property type="match status" value="2"/>
</dbReference>
<dbReference type="PANTHER" id="PTHR11088">
    <property type="entry name" value="TRNA DIMETHYLALLYLTRANSFERASE"/>
    <property type="match status" value="1"/>
</dbReference>
<keyword evidence="7 10" id="KW-0067">ATP-binding</keyword>
<name>A0A7C4Y9E8_UNCW3</name>